<dbReference type="Proteomes" id="UP000234327">
    <property type="component" value="Unassembled WGS sequence"/>
</dbReference>
<feature type="compositionally biased region" description="Polar residues" evidence="5">
    <location>
        <begin position="1"/>
        <end position="10"/>
    </location>
</feature>
<reference evidence="8 9" key="1">
    <citation type="submission" date="2017-03" db="EMBL/GenBank/DDBJ databases">
        <authorList>
            <person name="Afonso C.L."/>
            <person name="Miller P.J."/>
            <person name="Scott M.A."/>
            <person name="Spackman E."/>
            <person name="Goraichik I."/>
            <person name="Dimitrov K.M."/>
            <person name="Suarez D.L."/>
            <person name="Swayne D.E."/>
        </authorList>
    </citation>
    <scope>NUCLEOTIDE SEQUENCE [LARGE SCALE GENOMIC DNA]</scope>
    <source>
        <strain evidence="8">6</strain>
        <strain evidence="9">6(3)</strain>
    </source>
</reference>
<feature type="transmembrane region" description="Helical" evidence="6">
    <location>
        <begin position="45"/>
        <end position="76"/>
    </location>
</feature>
<feature type="transmembrane region" description="Helical" evidence="6">
    <location>
        <begin position="124"/>
        <end position="145"/>
    </location>
</feature>
<proteinExistence type="predicted"/>
<evidence type="ECO:0000256" key="3">
    <source>
        <dbReference type="ARBA" id="ARBA00022989"/>
    </source>
</evidence>
<accession>A0A2H1JKY1</accession>
<evidence type="ECO:0000256" key="6">
    <source>
        <dbReference type="SAM" id="Phobius"/>
    </source>
</evidence>
<feature type="transmembrane region" description="Helical" evidence="6">
    <location>
        <begin position="83"/>
        <end position="104"/>
    </location>
</feature>
<dbReference type="EMBL" id="CP025334">
    <property type="protein sequence ID" value="AZT96210.1"/>
    <property type="molecule type" value="Genomic_DNA"/>
</dbReference>
<dbReference type="EMBL" id="FXYZ01000009">
    <property type="protein sequence ID" value="SMX88004.1"/>
    <property type="molecule type" value="Genomic_DNA"/>
</dbReference>
<keyword evidence="2 6" id="KW-0812">Transmembrane</keyword>
<dbReference type="Pfam" id="PF02361">
    <property type="entry name" value="CbiQ"/>
    <property type="match status" value="1"/>
</dbReference>
<feature type="transmembrane region" description="Helical" evidence="6">
    <location>
        <begin position="236"/>
        <end position="259"/>
    </location>
</feature>
<dbReference type="GO" id="GO:0005886">
    <property type="term" value="C:plasma membrane"/>
    <property type="evidence" value="ECO:0007669"/>
    <property type="project" value="UniProtKB-ARBA"/>
</dbReference>
<gene>
    <name evidence="8" type="ORF">BAURA63_02369</name>
    <name evidence="7" type="ORF">CXR27_03690</name>
</gene>
<organism evidence="8 9">
    <name type="scientific">Brevibacterium aurantiacum</name>
    <dbReference type="NCBI Taxonomy" id="273384"/>
    <lineage>
        <taxon>Bacteria</taxon>
        <taxon>Bacillati</taxon>
        <taxon>Actinomycetota</taxon>
        <taxon>Actinomycetes</taxon>
        <taxon>Micrococcales</taxon>
        <taxon>Brevibacteriaceae</taxon>
        <taxon>Brevibacterium</taxon>
    </lineage>
</organism>
<keyword evidence="4 6" id="KW-0472">Membrane</keyword>
<keyword evidence="3 6" id="KW-1133">Transmembrane helix</keyword>
<evidence type="ECO:0000256" key="5">
    <source>
        <dbReference type="SAM" id="MobiDB-lite"/>
    </source>
</evidence>
<evidence type="ECO:0000256" key="1">
    <source>
        <dbReference type="ARBA" id="ARBA00004141"/>
    </source>
</evidence>
<reference evidence="7 10" key="3">
    <citation type="submission" date="2019-01" db="EMBL/GenBank/DDBJ databases">
        <title>Comparative genomic analysis of Brevibacterium aurantiacum sheds light on its evolution and its adaptation to smear-ripened cheeses.</title>
        <authorList>
            <person name="Moineau S."/>
        </authorList>
    </citation>
    <scope>NUCLEOTIDE SEQUENCE [LARGE SCALE GENOMIC DNA]</scope>
    <source>
        <strain evidence="7 10">SMQ-1420</strain>
    </source>
</reference>
<dbReference type="AlphaFoldDB" id="A0A2H1JKY1"/>
<evidence type="ECO:0000313" key="7">
    <source>
        <dbReference type="EMBL" id="AZT96210.1"/>
    </source>
</evidence>
<protein>
    <submittedName>
        <fullName evidence="8">Energy-coupling factor transport system permease protein</fullName>
    </submittedName>
    <submittedName>
        <fullName evidence="7">Energy-coupling factor transporter transmembrane protein EcfT</fullName>
    </submittedName>
</protein>
<sequence>MSVASTSNGPALSEDTAVAETHSPTPGDLDSAFRSPARIPDPRTILIVLIVINATVLASTSQILAYTAVLLAVICLATVRPRYALTALSIAATGTALALAAVAWPLPVLVFVGVIGHWTMRFTATAAFAVYALIAIRPSVLVAALRRVHLPRFVVVPVTVIFRMFPTILREAGAVRDAMTLRGLHPDPLSFLVHPIRTGELLIVPLLTSVIRSGDELTAAALVRGLGRPERPSSVFTLRFTSADVLLGLAGLGLIVLAVTTGGRAG</sequence>
<evidence type="ECO:0000313" key="9">
    <source>
        <dbReference type="Proteomes" id="UP000234327"/>
    </source>
</evidence>
<evidence type="ECO:0000313" key="8">
    <source>
        <dbReference type="EMBL" id="SMX88004.1"/>
    </source>
</evidence>
<evidence type="ECO:0000256" key="2">
    <source>
        <dbReference type="ARBA" id="ARBA00022692"/>
    </source>
</evidence>
<feature type="region of interest" description="Disordered" evidence="5">
    <location>
        <begin position="1"/>
        <end position="35"/>
    </location>
</feature>
<evidence type="ECO:0000313" key="10">
    <source>
        <dbReference type="Proteomes" id="UP000282731"/>
    </source>
</evidence>
<name>A0A2H1JKY1_BREAU</name>
<reference evidence="7 10" key="2">
    <citation type="submission" date="2017-12" db="EMBL/GenBank/DDBJ databases">
        <authorList>
            <person name="Levesque S."/>
        </authorList>
    </citation>
    <scope>NUCLEOTIDE SEQUENCE [LARGE SCALE GENOMIC DNA]</scope>
    <source>
        <strain evidence="7 10">SMQ-1420</strain>
    </source>
</reference>
<evidence type="ECO:0000256" key="4">
    <source>
        <dbReference type="ARBA" id="ARBA00023136"/>
    </source>
</evidence>
<dbReference type="InterPro" id="IPR003339">
    <property type="entry name" value="ABC/ECF_trnsptr_transmembrane"/>
</dbReference>
<comment type="subcellular location">
    <subcellularLocation>
        <location evidence="1">Membrane</location>
        <topology evidence="1">Multi-pass membrane protein</topology>
    </subcellularLocation>
</comment>
<dbReference type="CDD" id="cd16914">
    <property type="entry name" value="EcfT"/>
    <property type="match status" value="1"/>
</dbReference>
<dbReference type="Proteomes" id="UP000282731">
    <property type="component" value="Chromosome"/>
</dbReference>